<dbReference type="EMBL" id="CABPSB010000030">
    <property type="protein sequence ID" value="VVE54623.1"/>
    <property type="molecule type" value="Genomic_DNA"/>
</dbReference>
<name>A0A5E4Z3A8_9BURK</name>
<gene>
    <name evidence="1" type="ORF">PAN31108_04944</name>
</gene>
<dbReference type="RefSeq" id="WP_150671398.1">
    <property type="nucleotide sequence ID" value="NZ_CABPSB010000030.1"/>
</dbReference>
<sequence length="298" mass="33582">MEQPFKVDTSAVVAKKRDELLAEFERVTRLEQERRARKQEHLDLRLKYLEQRISKRVEEVERFLNGTDEPELLAKWLLLDSWTRDQAIPLILGLEPCSEQTRVARRKASSASASTQMITEAGEFLDIGLFRTLSGFSLWSDYSDLIPSPVTRLKEYCWETNHYYDLLNELWDSGEHPERPSPSYFLAWASGKGIEPSWFNWASEKGMLAGSADRADLPSDGPKLLGREKATLQKQLAALALLLSEKAGKYQRGGKLNVKQVADSIEEVIAALPNADDNGLSSSSIRANIKSGLDLLTK</sequence>
<protein>
    <submittedName>
        <fullName evidence="1">Uncharacterized protein</fullName>
    </submittedName>
</protein>
<dbReference type="AlphaFoldDB" id="A0A5E4Z3A8"/>
<organism evidence="1 2">
    <name type="scientific">Pandoraea anhela</name>
    <dbReference type="NCBI Taxonomy" id="2508295"/>
    <lineage>
        <taxon>Bacteria</taxon>
        <taxon>Pseudomonadati</taxon>
        <taxon>Pseudomonadota</taxon>
        <taxon>Betaproteobacteria</taxon>
        <taxon>Burkholderiales</taxon>
        <taxon>Burkholderiaceae</taxon>
        <taxon>Pandoraea</taxon>
    </lineage>
</organism>
<dbReference type="Proteomes" id="UP000406256">
    <property type="component" value="Unassembled WGS sequence"/>
</dbReference>
<keyword evidence="2" id="KW-1185">Reference proteome</keyword>
<accession>A0A5E4Z3A8</accession>
<proteinExistence type="predicted"/>
<evidence type="ECO:0000313" key="1">
    <source>
        <dbReference type="EMBL" id="VVE54623.1"/>
    </source>
</evidence>
<evidence type="ECO:0000313" key="2">
    <source>
        <dbReference type="Proteomes" id="UP000406256"/>
    </source>
</evidence>
<reference evidence="1 2" key="1">
    <citation type="submission" date="2019-08" db="EMBL/GenBank/DDBJ databases">
        <authorList>
            <person name="Peeters C."/>
        </authorList>
    </citation>
    <scope>NUCLEOTIDE SEQUENCE [LARGE SCALE GENOMIC DNA]</scope>
    <source>
        <strain evidence="1 2">LMG 31108</strain>
    </source>
</reference>
<dbReference type="OrthoDB" id="9145580at2"/>